<feature type="region of interest" description="Disordered" evidence="5">
    <location>
        <begin position="1084"/>
        <end position="1107"/>
    </location>
</feature>
<evidence type="ECO:0000256" key="1">
    <source>
        <dbReference type="ARBA" id="ARBA00022574"/>
    </source>
</evidence>
<feature type="coiled-coil region" evidence="4">
    <location>
        <begin position="869"/>
        <end position="903"/>
    </location>
</feature>
<feature type="compositionally biased region" description="Polar residues" evidence="5">
    <location>
        <begin position="729"/>
        <end position="747"/>
    </location>
</feature>
<dbReference type="RefSeq" id="XP_005714827.1">
    <property type="nucleotide sequence ID" value="XM_005714770.1"/>
</dbReference>
<feature type="region of interest" description="Disordered" evidence="5">
    <location>
        <begin position="724"/>
        <end position="747"/>
    </location>
</feature>
<proteinExistence type="predicted"/>
<sequence>MSRVVFANGRLWAVARDGSLRHKLLSTEPPKWEEPAELPSPVRSIAACDDRISVYAACSDGSFHAFNAQTGELLRSNRFQVHAVPLCILPISNENALFFGLQDGTVGRCHLGSLAFDCMLGCGTEHKEAVNALAADDKYLYSAGEDAMVLVWDLKVGGAVREISMAREAIRSVLRVDDALWLGLVDGAVQVFDIVGDDSNGIELMVDKAPHNGPVSDLVRVGTQEVWSVAGHSSYSNVSQEYIPNVVKWDTQDLTFTAIDSVKERDLMSIAVVERSMFEEITVLAIDNSLDSKAVRTAVKGRLPPFLSVDVSDNGDTLESDYGSQTWESRGDSYIVASSRLYQQHVNNPSKGKPATGENMPPDNAVGDDLGKDQLTAPVPQSATPFPLDTADEEKCLHILPTSTSQGLLSTMRRISELLATLLTNNVLSAEGNTKADNHALRTRVATITQELNTGMQLIESSPVIQDINSPFIVGDENDLMQNNQNQGVAPSDRTAATLRLRLQKERKLKEQLEKNLRLVTKDRDMAYSELNEHRENNENAMSSYEECIRVLQDSGSMKDKEIHDLGKENRRLDDALKQVKGTLEEVAMNCENEKRESRHIIEKNNLEIEGQKKVISDLKSQNSKLLDAGKFLLEQFDVSVEQQKNELLTLRQEHEAHVRDLCSKHTLEMEKSRASLTQETSERGENYAEVKHLRMELESVSREFDSAKAEVRDLNSALEKKEEEFRSVSGSSLQLPEDIGSSSSISDQVRDKAEALKGQISILTEELLHRKSAADMYEEENRALDTGVSKYKAAAEELKKELSFAEDENRSLEKQLRHAREVITRGESHASQLQEQLERLRSAASKDPVRHDNAVALKALLTSANGEIEQMSSQIEAMQVVQDQQERELTGLREAMTSAETAVRKPANSGSGAANDLGTTAAASAMCERCASRSSSSVNNALVNETILEVQDGMDEMHEKLRDISNTARKYKLCAQAHVDILPALYELEAELLRVSREERSTANKLRTSRGVVQSVIAQYYSARERQGALLDCDEALYVPSANRLEALRQAVVGMRARRTGSNPWPLAATVASAPQLRRNVSLRHEDQDQLSPNDVETPRRLLTFN</sequence>
<dbReference type="PROSITE" id="PS00678">
    <property type="entry name" value="WD_REPEATS_1"/>
    <property type="match status" value="1"/>
</dbReference>
<dbReference type="Gene3D" id="1.10.287.1490">
    <property type="match status" value="1"/>
</dbReference>
<evidence type="ECO:0000256" key="3">
    <source>
        <dbReference type="PROSITE-ProRule" id="PRU00221"/>
    </source>
</evidence>
<protein>
    <submittedName>
        <fullName evidence="6">Uncharacterized protein</fullName>
    </submittedName>
</protein>
<keyword evidence="2" id="KW-0677">Repeat</keyword>
<dbReference type="EMBL" id="HG001713">
    <property type="protein sequence ID" value="CDF35008.1"/>
    <property type="molecule type" value="Genomic_DNA"/>
</dbReference>
<dbReference type="OrthoDB" id="273067at2759"/>
<evidence type="ECO:0000256" key="5">
    <source>
        <dbReference type="SAM" id="MobiDB-lite"/>
    </source>
</evidence>
<feature type="region of interest" description="Disordered" evidence="5">
    <location>
        <begin position="345"/>
        <end position="388"/>
    </location>
</feature>
<evidence type="ECO:0000313" key="7">
    <source>
        <dbReference type="Proteomes" id="UP000012073"/>
    </source>
</evidence>
<dbReference type="Gramene" id="CDF35008">
    <property type="protein sequence ID" value="CDF35008"/>
    <property type="gene ID" value="CHC_T00003334001"/>
</dbReference>
<dbReference type="InterPro" id="IPR011047">
    <property type="entry name" value="Quinoprotein_ADH-like_sf"/>
</dbReference>
<evidence type="ECO:0000256" key="2">
    <source>
        <dbReference type="ARBA" id="ARBA00022737"/>
    </source>
</evidence>
<organism evidence="6 7">
    <name type="scientific">Chondrus crispus</name>
    <name type="common">Carrageen Irish moss</name>
    <name type="synonym">Polymorpha crispa</name>
    <dbReference type="NCBI Taxonomy" id="2769"/>
    <lineage>
        <taxon>Eukaryota</taxon>
        <taxon>Rhodophyta</taxon>
        <taxon>Florideophyceae</taxon>
        <taxon>Rhodymeniophycidae</taxon>
        <taxon>Gigartinales</taxon>
        <taxon>Gigartinaceae</taxon>
        <taxon>Chondrus</taxon>
    </lineage>
</organism>
<dbReference type="Gene3D" id="2.130.10.10">
    <property type="entry name" value="YVTN repeat-like/Quinoprotein amine dehydrogenase"/>
    <property type="match status" value="1"/>
</dbReference>
<keyword evidence="7" id="KW-1185">Reference proteome</keyword>
<evidence type="ECO:0000256" key="4">
    <source>
        <dbReference type="SAM" id="Coils"/>
    </source>
</evidence>
<dbReference type="AlphaFoldDB" id="R7QB88"/>
<reference evidence="7" key="1">
    <citation type="journal article" date="2013" name="Proc. Natl. Acad. Sci. U.S.A.">
        <title>Genome structure and metabolic features in the red seaweed Chondrus crispus shed light on evolution of the Archaeplastida.</title>
        <authorList>
            <person name="Collen J."/>
            <person name="Porcel B."/>
            <person name="Carre W."/>
            <person name="Ball S.G."/>
            <person name="Chaparro C."/>
            <person name="Tonon T."/>
            <person name="Barbeyron T."/>
            <person name="Michel G."/>
            <person name="Noel B."/>
            <person name="Valentin K."/>
            <person name="Elias M."/>
            <person name="Artiguenave F."/>
            <person name="Arun A."/>
            <person name="Aury J.M."/>
            <person name="Barbosa-Neto J.F."/>
            <person name="Bothwell J.H."/>
            <person name="Bouget F.Y."/>
            <person name="Brillet L."/>
            <person name="Cabello-Hurtado F."/>
            <person name="Capella-Gutierrez S."/>
            <person name="Charrier B."/>
            <person name="Cladiere L."/>
            <person name="Cock J.M."/>
            <person name="Coelho S.M."/>
            <person name="Colleoni C."/>
            <person name="Czjzek M."/>
            <person name="Da Silva C."/>
            <person name="Delage L."/>
            <person name="Denoeud F."/>
            <person name="Deschamps P."/>
            <person name="Dittami S.M."/>
            <person name="Gabaldon T."/>
            <person name="Gachon C.M."/>
            <person name="Groisillier A."/>
            <person name="Herve C."/>
            <person name="Jabbari K."/>
            <person name="Katinka M."/>
            <person name="Kloareg B."/>
            <person name="Kowalczyk N."/>
            <person name="Labadie K."/>
            <person name="Leblanc C."/>
            <person name="Lopez P.J."/>
            <person name="McLachlan D.H."/>
            <person name="Meslet-Cladiere L."/>
            <person name="Moustafa A."/>
            <person name="Nehr Z."/>
            <person name="Nyvall Collen P."/>
            <person name="Panaud O."/>
            <person name="Partensky F."/>
            <person name="Poulain J."/>
            <person name="Rensing S.A."/>
            <person name="Rousvoal S."/>
            <person name="Samson G."/>
            <person name="Symeonidi A."/>
            <person name="Weissenbach J."/>
            <person name="Zambounis A."/>
            <person name="Wincker P."/>
            <person name="Boyen C."/>
        </authorList>
    </citation>
    <scope>NUCLEOTIDE SEQUENCE [LARGE SCALE GENOMIC DNA]</scope>
    <source>
        <strain evidence="7">cv. Stackhouse</strain>
    </source>
</reference>
<feature type="repeat" description="WD" evidence="3">
    <location>
        <begin position="123"/>
        <end position="162"/>
    </location>
</feature>
<feature type="coiled-coil region" evidence="4">
    <location>
        <begin position="634"/>
        <end position="661"/>
    </location>
</feature>
<keyword evidence="4" id="KW-0175">Coiled coil</keyword>
<feature type="coiled-coil region" evidence="4">
    <location>
        <begin position="496"/>
        <end position="523"/>
    </location>
</feature>
<dbReference type="InterPro" id="IPR019775">
    <property type="entry name" value="WD40_repeat_CS"/>
</dbReference>
<evidence type="ECO:0000313" key="6">
    <source>
        <dbReference type="EMBL" id="CDF35008.1"/>
    </source>
</evidence>
<accession>R7QB88</accession>
<dbReference type="SUPFAM" id="SSF50998">
    <property type="entry name" value="Quinoprotein alcohol dehydrogenase-like"/>
    <property type="match status" value="1"/>
</dbReference>
<dbReference type="PROSITE" id="PS50082">
    <property type="entry name" value="WD_REPEATS_2"/>
    <property type="match status" value="1"/>
</dbReference>
<dbReference type="Proteomes" id="UP000012073">
    <property type="component" value="Unassembled WGS sequence"/>
</dbReference>
<name>R7QB88_CHOCR</name>
<dbReference type="InterPro" id="IPR001680">
    <property type="entry name" value="WD40_rpt"/>
</dbReference>
<gene>
    <name evidence="6" type="ORF">CHC_T00003334001</name>
</gene>
<dbReference type="InterPro" id="IPR015943">
    <property type="entry name" value="WD40/YVTN_repeat-like_dom_sf"/>
</dbReference>
<dbReference type="GeneID" id="17322538"/>
<keyword evidence="1 3" id="KW-0853">WD repeat</keyword>
<dbReference type="KEGG" id="ccp:CHC_T00003334001"/>